<accession>A0A399REL4</accession>
<dbReference type="OrthoDB" id="7210494at2"/>
<dbReference type="PROSITE" id="PS51257">
    <property type="entry name" value="PROKAR_LIPOPROTEIN"/>
    <property type="match status" value="1"/>
</dbReference>
<gene>
    <name evidence="7" type="ORF">D1223_04880</name>
</gene>
<protein>
    <submittedName>
        <fullName evidence="7">Penicillin-binding protein activator</fullName>
    </submittedName>
</protein>
<dbReference type="EMBL" id="QWFX01000006">
    <property type="protein sequence ID" value="RIJ30000.1"/>
    <property type="molecule type" value="Genomic_DNA"/>
</dbReference>
<sequence length="438" mass="46524">MTSRAQSRFGRLAPSLVFAAFLAMAGCATGPASPPAPISSGKPRVDPGKSGQQAGLEEPTSLHANGMEIDANGMPVPMAGEFTPEFLEGKDLVRAGVLLPFSHPNSGVRAEAEGMLAGIEMALFDHAPDSFVILPKDTAGSRSKTVEVAEQARAEGAEFFLGPLFGSSVAALNEDRFLAGMPIIGFSNDRDVAGGNTFLASISPEEEVAALVEYAVNNGFRQFAYFGPQSALGMRIETALQFEASQQGGMVVASGFYPDGSGSPTSEAEYLATSINNASEFGGPVAVLIPERGTQLRKVAPLLAYYDMNRETKLMGLSGWNDPSVWREPSLKDAWFVAPPKTDLDAFETRYRRIYGRAPTSLAAQAYDAAALAISLSADGELEREELMAEDGFVGLNGLFRFVADGTAERKLSIYQISPTEGARLIKPGEMAFQPDIG</sequence>
<comment type="caution">
    <text evidence="7">The sequence shown here is derived from an EMBL/GenBank/DDBJ whole genome shotgun (WGS) entry which is preliminary data.</text>
</comment>
<dbReference type="AlphaFoldDB" id="A0A399REL4"/>
<feature type="region of interest" description="Disordered" evidence="4">
    <location>
        <begin position="32"/>
        <end position="56"/>
    </location>
</feature>
<evidence type="ECO:0000256" key="1">
    <source>
        <dbReference type="ARBA" id="ARBA00010062"/>
    </source>
</evidence>
<feature type="signal peptide" evidence="5">
    <location>
        <begin position="1"/>
        <end position="25"/>
    </location>
</feature>
<name>A0A399REL4_9PROT</name>
<evidence type="ECO:0000313" key="7">
    <source>
        <dbReference type="EMBL" id="RIJ30000.1"/>
    </source>
</evidence>
<dbReference type="InterPro" id="IPR028082">
    <property type="entry name" value="Peripla_BP_I"/>
</dbReference>
<reference evidence="7 8" key="1">
    <citation type="submission" date="2018-08" db="EMBL/GenBank/DDBJ databases">
        <title>Henriciella mobilis sp. nov., isolated from seawater.</title>
        <authorList>
            <person name="Cheng H."/>
            <person name="Wu Y.-H."/>
            <person name="Xu X.-W."/>
            <person name="Guo L.-L."/>
        </authorList>
    </citation>
    <scope>NUCLEOTIDE SEQUENCE [LARGE SCALE GENOMIC DNA]</scope>
    <source>
        <strain evidence="7 8">JN25</strain>
    </source>
</reference>
<dbReference type="RefSeq" id="WP_119375318.1">
    <property type="nucleotide sequence ID" value="NZ_QWFX01000006.1"/>
</dbReference>
<evidence type="ECO:0000256" key="3">
    <source>
        <dbReference type="ARBA" id="ARBA00022970"/>
    </source>
</evidence>
<dbReference type="PANTHER" id="PTHR30483">
    <property type="entry name" value="LEUCINE-SPECIFIC-BINDING PROTEIN"/>
    <property type="match status" value="1"/>
</dbReference>
<evidence type="ECO:0000313" key="8">
    <source>
        <dbReference type="Proteomes" id="UP000266385"/>
    </source>
</evidence>
<keyword evidence="8" id="KW-1185">Reference proteome</keyword>
<feature type="chain" id="PRO_5017235102" evidence="5">
    <location>
        <begin position="26"/>
        <end position="438"/>
    </location>
</feature>
<dbReference type="SUPFAM" id="SSF53822">
    <property type="entry name" value="Periplasmic binding protein-like I"/>
    <property type="match status" value="1"/>
</dbReference>
<dbReference type="PANTHER" id="PTHR30483:SF6">
    <property type="entry name" value="PERIPLASMIC BINDING PROTEIN OF ABC TRANSPORTER FOR NATURAL AMINO ACIDS"/>
    <property type="match status" value="1"/>
</dbReference>
<comment type="similarity">
    <text evidence="1">Belongs to the leucine-binding protein family.</text>
</comment>
<dbReference type="InterPro" id="IPR051010">
    <property type="entry name" value="BCAA_transport"/>
</dbReference>
<dbReference type="Pfam" id="PF13458">
    <property type="entry name" value="Peripla_BP_6"/>
    <property type="match status" value="1"/>
</dbReference>
<evidence type="ECO:0000256" key="4">
    <source>
        <dbReference type="SAM" id="MobiDB-lite"/>
    </source>
</evidence>
<proteinExistence type="inferred from homology"/>
<dbReference type="GO" id="GO:0006865">
    <property type="term" value="P:amino acid transport"/>
    <property type="evidence" value="ECO:0007669"/>
    <property type="project" value="UniProtKB-KW"/>
</dbReference>
<keyword evidence="3" id="KW-0813">Transport</keyword>
<keyword evidence="3" id="KW-0029">Amino-acid transport</keyword>
<organism evidence="7 8">
    <name type="scientific">Henriciella mobilis</name>
    <dbReference type="NCBI Taxonomy" id="2305467"/>
    <lineage>
        <taxon>Bacteria</taxon>
        <taxon>Pseudomonadati</taxon>
        <taxon>Pseudomonadota</taxon>
        <taxon>Alphaproteobacteria</taxon>
        <taxon>Hyphomonadales</taxon>
        <taxon>Hyphomonadaceae</taxon>
        <taxon>Henriciella</taxon>
    </lineage>
</organism>
<evidence type="ECO:0000256" key="5">
    <source>
        <dbReference type="SAM" id="SignalP"/>
    </source>
</evidence>
<dbReference type="InterPro" id="IPR028081">
    <property type="entry name" value="Leu-bd"/>
</dbReference>
<dbReference type="Proteomes" id="UP000266385">
    <property type="component" value="Unassembled WGS sequence"/>
</dbReference>
<evidence type="ECO:0000256" key="2">
    <source>
        <dbReference type="ARBA" id="ARBA00022729"/>
    </source>
</evidence>
<evidence type="ECO:0000259" key="6">
    <source>
        <dbReference type="Pfam" id="PF13458"/>
    </source>
</evidence>
<dbReference type="CDD" id="cd06339">
    <property type="entry name" value="PBP1_YraM_LppC_lipoprotein-like"/>
    <property type="match status" value="1"/>
</dbReference>
<keyword evidence="2 5" id="KW-0732">Signal</keyword>
<dbReference type="Gene3D" id="3.40.50.2300">
    <property type="match status" value="2"/>
</dbReference>
<feature type="domain" description="Leucine-binding protein" evidence="6">
    <location>
        <begin position="93"/>
        <end position="418"/>
    </location>
</feature>